<evidence type="ECO:0000259" key="12">
    <source>
        <dbReference type="Pfam" id="PF21538"/>
    </source>
</evidence>
<comment type="caution">
    <text evidence="14">The sequence shown here is derived from an EMBL/GenBank/DDBJ whole genome shotgun (WGS) entry which is preliminary data.</text>
</comment>
<dbReference type="GO" id="GO:0006355">
    <property type="term" value="P:regulation of DNA-templated transcription"/>
    <property type="evidence" value="ECO:0007669"/>
    <property type="project" value="InterPro"/>
</dbReference>
<reference evidence="14 15" key="1">
    <citation type="submission" date="2020-08" db="EMBL/GenBank/DDBJ databases">
        <authorList>
            <person name="Hejnol A."/>
        </authorList>
    </citation>
    <scope>NUCLEOTIDE SEQUENCE [LARGE SCALE GENOMIC DNA]</scope>
</reference>
<feature type="compositionally biased region" description="Polar residues" evidence="10">
    <location>
        <begin position="156"/>
        <end position="182"/>
    </location>
</feature>
<dbReference type="Pfam" id="PF21539">
    <property type="entry name" value="Med15_C"/>
    <property type="match status" value="1"/>
</dbReference>
<name>A0A7I8W4Y2_9ANNE</name>
<feature type="domain" description="Mediator of RNA polymerase II transcription subunit 15 N-terminal" evidence="11">
    <location>
        <begin position="4"/>
        <end position="65"/>
    </location>
</feature>
<comment type="subunit">
    <text evidence="9">Component of the Mediator complex.</text>
</comment>
<comment type="subcellular location">
    <subcellularLocation>
        <location evidence="1 9">Nucleus</location>
    </subcellularLocation>
</comment>
<evidence type="ECO:0000256" key="8">
    <source>
        <dbReference type="ARBA" id="ARBA00032016"/>
    </source>
</evidence>
<accession>A0A7I8W4Y2</accession>
<proteinExistence type="inferred from homology"/>
<evidence type="ECO:0000256" key="4">
    <source>
        <dbReference type="ARBA" id="ARBA00023015"/>
    </source>
</evidence>
<dbReference type="InterPro" id="IPR048385">
    <property type="entry name" value="Med15_central"/>
</dbReference>
<keyword evidence="7 9" id="KW-0539">Nucleus</keyword>
<organism evidence="14 15">
    <name type="scientific">Dimorphilus gyrociliatus</name>
    <dbReference type="NCBI Taxonomy" id="2664684"/>
    <lineage>
        <taxon>Eukaryota</taxon>
        <taxon>Metazoa</taxon>
        <taxon>Spiralia</taxon>
        <taxon>Lophotrochozoa</taxon>
        <taxon>Annelida</taxon>
        <taxon>Polychaeta</taxon>
        <taxon>Polychaeta incertae sedis</taxon>
        <taxon>Dinophilidae</taxon>
        <taxon>Dimorphilus</taxon>
    </lineage>
</organism>
<feature type="region of interest" description="Disordered" evidence="10">
    <location>
        <begin position="114"/>
        <end position="184"/>
    </location>
</feature>
<protein>
    <recommendedName>
        <fullName evidence="3 9">Mediator of RNA polymerase II transcription subunit 15</fullName>
    </recommendedName>
    <alternativeName>
        <fullName evidence="8 9">Mediator complex subunit 15</fullName>
    </alternativeName>
</protein>
<evidence type="ECO:0000259" key="13">
    <source>
        <dbReference type="Pfam" id="PF21539"/>
    </source>
</evidence>
<evidence type="ECO:0000256" key="5">
    <source>
        <dbReference type="ARBA" id="ARBA00023159"/>
    </source>
</evidence>
<dbReference type="GO" id="GO:0003712">
    <property type="term" value="F:transcription coregulator activity"/>
    <property type="evidence" value="ECO:0007669"/>
    <property type="project" value="InterPro"/>
</dbReference>
<evidence type="ECO:0000256" key="6">
    <source>
        <dbReference type="ARBA" id="ARBA00023163"/>
    </source>
</evidence>
<feature type="domain" description="ARC105/Med15 mediator subunit central" evidence="12">
    <location>
        <begin position="186"/>
        <end position="294"/>
    </location>
</feature>
<evidence type="ECO:0000259" key="11">
    <source>
        <dbReference type="Pfam" id="PF09606"/>
    </source>
</evidence>
<feature type="compositionally biased region" description="Pro residues" evidence="10">
    <location>
        <begin position="131"/>
        <end position="147"/>
    </location>
</feature>
<dbReference type="OrthoDB" id="10055322at2759"/>
<keyword evidence="15" id="KW-1185">Reference proteome</keyword>
<dbReference type="EMBL" id="CAJFCJ010000019">
    <property type="protein sequence ID" value="CAD5123548.1"/>
    <property type="molecule type" value="Genomic_DNA"/>
</dbReference>
<dbReference type="Pfam" id="PF09606">
    <property type="entry name" value="Med15_N"/>
    <property type="match status" value="1"/>
</dbReference>
<sequence length="438" mass="49407">MDRNNDWQSGNFRNNIRMKIQEQLDKCFGPNVKNAVDLENSIYIKSSSKEVYSNQIKNLFLQLTKRFGNRQGQEGNTFRPANPQQARPANPQQARTAYPRPEMVVRGPYHPYQQNPRINNVNSPIHVVPYSPSPQQPSPVPMIPSPANPQAQPSPRSNLSVPSPSSQINTPAQPGASPNNEKAQVAAKLRELQIYIEPLNRMIHKLQQDKSKHMELHKLQKLRDFLLEEKQTPLPTLIKCEEVLKRLHLLTPEPAVSATTDSPTIIKKETHMGQHLLTVLAQSTRRPRLAHVIQDVVISHMASTPSTVLRPDSEKPKTNDMDFVPSIVQGEIARLPKRFRAQRDKDKPAAGGEVNMIVELVCEDLPTVPPIYINVPSKYTDNEASPTYSLSHYTGSDFLEAVSQTVDKRITYLESRYSITEVLTCWEMAVRSIVANSC</sequence>
<feature type="domain" description="ARC105/Med15 mediator subunit C-terminal" evidence="13">
    <location>
        <begin position="324"/>
        <end position="431"/>
    </location>
</feature>
<dbReference type="Proteomes" id="UP000549394">
    <property type="component" value="Unassembled WGS sequence"/>
</dbReference>
<feature type="region of interest" description="Disordered" evidence="10">
    <location>
        <begin position="70"/>
        <end position="96"/>
    </location>
</feature>
<feature type="compositionally biased region" description="Polar residues" evidence="10">
    <location>
        <begin position="114"/>
        <end position="123"/>
    </location>
</feature>
<keyword evidence="6 9" id="KW-0804">Transcription</keyword>
<evidence type="ECO:0000256" key="7">
    <source>
        <dbReference type="ARBA" id="ARBA00023242"/>
    </source>
</evidence>
<keyword evidence="4 9" id="KW-0805">Transcription regulation</keyword>
<comment type="function">
    <text evidence="9">Component of the Mediator complex, a coactivator involved in the regulated transcription of nearly all RNA polymerase II-dependent genes. Mediator functions as a bridge to convey information from gene-specific regulatory proteins to the basal RNA polymerase II transcription machinery. Mediator is recruited to promoters by direct interactions with regulatory proteins and serves as a scaffold for the assembly of a functional preinitiation complex with RNA polymerase II and the general transcription factors.</text>
</comment>
<feature type="compositionally biased region" description="Low complexity" evidence="10">
    <location>
        <begin position="79"/>
        <end position="95"/>
    </location>
</feature>
<evidence type="ECO:0000256" key="3">
    <source>
        <dbReference type="ARBA" id="ARBA00019613"/>
    </source>
</evidence>
<dbReference type="InterPro" id="IPR019087">
    <property type="entry name" value="Med15_N"/>
</dbReference>
<keyword evidence="5 9" id="KW-0010">Activator</keyword>
<dbReference type="Gene3D" id="1.10.246.20">
    <property type="entry name" value="Coactivator CBP, KIX domain"/>
    <property type="match status" value="1"/>
</dbReference>
<evidence type="ECO:0000313" key="15">
    <source>
        <dbReference type="Proteomes" id="UP000549394"/>
    </source>
</evidence>
<dbReference type="Pfam" id="PF21538">
    <property type="entry name" value="Med15_M"/>
    <property type="match status" value="1"/>
</dbReference>
<dbReference type="InterPro" id="IPR036529">
    <property type="entry name" value="KIX_dom_sf"/>
</dbReference>
<evidence type="ECO:0000313" key="14">
    <source>
        <dbReference type="EMBL" id="CAD5123548.1"/>
    </source>
</evidence>
<evidence type="ECO:0000256" key="10">
    <source>
        <dbReference type="SAM" id="MobiDB-lite"/>
    </source>
</evidence>
<evidence type="ECO:0000256" key="2">
    <source>
        <dbReference type="ARBA" id="ARBA00009807"/>
    </source>
</evidence>
<gene>
    <name evidence="9" type="primary">MED15</name>
    <name evidence="14" type="ORF">DGYR_LOCUS11220</name>
</gene>
<evidence type="ECO:0000256" key="9">
    <source>
        <dbReference type="RuleBase" id="RU364148"/>
    </source>
</evidence>
<dbReference type="AlphaFoldDB" id="A0A7I8W4Y2"/>
<comment type="similarity">
    <text evidence="2 9">Belongs to the Mediator complex subunit 15 family.</text>
</comment>
<evidence type="ECO:0000256" key="1">
    <source>
        <dbReference type="ARBA" id="ARBA00004123"/>
    </source>
</evidence>
<dbReference type="InterPro" id="IPR048386">
    <property type="entry name" value="Med15_C"/>
</dbReference>
<dbReference type="GO" id="GO:0005634">
    <property type="term" value="C:nucleus"/>
    <property type="evidence" value="ECO:0007669"/>
    <property type="project" value="UniProtKB-SubCell"/>
</dbReference>